<dbReference type="AlphaFoldDB" id="A0A812SVN8"/>
<comment type="caution">
    <text evidence="1">The sequence shown here is derived from an EMBL/GenBank/DDBJ whole genome shotgun (WGS) entry which is preliminary data.</text>
</comment>
<sequence length="137" mass="15254">TLDLPTFNRVLQGKFKDTANIAAKKAARAYAKTFIKTWLNEQDGPCVDAIDSMIGVMQRLSHCYEQLTAVKNPICEAKTHYVNVRDSLNTIHTTSGSIKNLADKFASFPKVGDFAKSVSSTFKTIQDRTKDPLKKVK</sequence>
<reference evidence="1" key="1">
    <citation type="submission" date="2021-02" db="EMBL/GenBank/DDBJ databases">
        <authorList>
            <person name="Dougan E. K."/>
            <person name="Rhodes N."/>
            <person name="Thang M."/>
            <person name="Chan C."/>
        </authorList>
    </citation>
    <scope>NUCLEOTIDE SEQUENCE</scope>
</reference>
<evidence type="ECO:0000313" key="2">
    <source>
        <dbReference type="Proteomes" id="UP000601435"/>
    </source>
</evidence>
<name>A0A812SVN8_9DINO</name>
<dbReference type="EMBL" id="CAJNJA010022737">
    <property type="protein sequence ID" value="CAE7498869.1"/>
    <property type="molecule type" value="Genomic_DNA"/>
</dbReference>
<evidence type="ECO:0000313" key="1">
    <source>
        <dbReference type="EMBL" id="CAE7498869.1"/>
    </source>
</evidence>
<dbReference type="Proteomes" id="UP000601435">
    <property type="component" value="Unassembled WGS sequence"/>
</dbReference>
<feature type="non-terminal residue" evidence="1">
    <location>
        <position position="137"/>
    </location>
</feature>
<keyword evidence="2" id="KW-1185">Reference proteome</keyword>
<proteinExistence type="predicted"/>
<feature type="non-terminal residue" evidence="1">
    <location>
        <position position="1"/>
    </location>
</feature>
<organism evidence="1 2">
    <name type="scientific">Symbiodinium necroappetens</name>
    <dbReference type="NCBI Taxonomy" id="1628268"/>
    <lineage>
        <taxon>Eukaryota</taxon>
        <taxon>Sar</taxon>
        <taxon>Alveolata</taxon>
        <taxon>Dinophyceae</taxon>
        <taxon>Suessiales</taxon>
        <taxon>Symbiodiniaceae</taxon>
        <taxon>Symbiodinium</taxon>
    </lineage>
</organism>
<gene>
    <name evidence="1" type="ORF">SNEC2469_LOCUS14198</name>
</gene>
<protein>
    <submittedName>
        <fullName evidence="1">Uncharacterized protein</fullName>
    </submittedName>
</protein>
<accession>A0A812SVN8</accession>